<dbReference type="EMBL" id="UZAH01028219">
    <property type="protein sequence ID" value="VDO98580.1"/>
    <property type="molecule type" value="Genomic_DNA"/>
</dbReference>
<organism evidence="3 4">
    <name type="scientific">Heligmosomoides polygyrus</name>
    <name type="common">Parasitic roundworm</name>
    <dbReference type="NCBI Taxonomy" id="6339"/>
    <lineage>
        <taxon>Eukaryota</taxon>
        <taxon>Metazoa</taxon>
        <taxon>Ecdysozoa</taxon>
        <taxon>Nematoda</taxon>
        <taxon>Chromadorea</taxon>
        <taxon>Rhabditida</taxon>
        <taxon>Rhabditina</taxon>
        <taxon>Rhabditomorpha</taxon>
        <taxon>Strongyloidea</taxon>
        <taxon>Heligmosomidae</taxon>
        <taxon>Heligmosomoides</taxon>
    </lineage>
</organism>
<dbReference type="AlphaFoldDB" id="A0A183FZF6"/>
<evidence type="ECO:0000313" key="2">
    <source>
        <dbReference type="EMBL" id="VDO98580.1"/>
    </source>
</evidence>
<proteinExistence type="predicted"/>
<feature type="compositionally biased region" description="Acidic residues" evidence="1">
    <location>
        <begin position="44"/>
        <end position="60"/>
    </location>
</feature>
<dbReference type="Proteomes" id="UP000050761">
    <property type="component" value="Unassembled WGS sequence"/>
</dbReference>
<gene>
    <name evidence="2" type="ORF">HPBE_LOCUS14128</name>
</gene>
<name>A0A183FZF6_HELPZ</name>
<sequence>MTVLSCLLEEFGLSDNLLVSTRQEEKMTSSFASMSRDAPYGNIEVEDEEDVNVESEEEDPTWPVKEGGDEYTSQQCGSFRFL</sequence>
<evidence type="ECO:0000256" key="1">
    <source>
        <dbReference type="SAM" id="MobiDB-lite"/>
    </source>
</evidence>
<accession>A0A183FZF6</accession>
<feature type="region of interest" description="Disordered" evidence="1">
    <location>
        <begin position="28"/>
        <end position="82"/>
    </location>
</feature>
<keyword evidence="3" id="KW-1185">Reference proteome</keyword>
<accession>A0A3P7ZFQ7</accession>
<reference evidence="4" key="2">
    <citation type="submission" date="2019-09" db="UniProtKB">
        <authorList>
            <consortium name="WormBaseParasite"/>
        </authorList>
    </citation>
    <scope>IDENTIFICATION</scope>
</reference>
<dbReference type="WBParaSite" id="HPBE_0001412701-mRNA-1">
    <property type="protein sequence ID" value="HPBE_0001412701-mRNA-1"/>
    <property type="gene ID" value="HPBE_0001412701"/>
</dbReference>
<protein>
    <submittedName>
        <fullName evidence="2 4">Uncharacterized protein</fullName>
    </submittedName>
</protein>
<reference evidence="2 3" key="1">
    <citation type="submission" date="2018-11" db="EMBL/GenBank/DDBJ databases">
        <authorList>
            <consortium name="Pathogen Informatics"/>
        </authorList>
    </citation>
    <scope>NUCLEOTIDE SEQUENCE [LARGE SCALE GENOMIC DNA]</scope>
</reference>
<evidence type="ECO:0000313" key="3">
    <source>
        <dbReference type="Proteomes" id="UP000050761"/>
    </source>
</evidence>
<evidence type="ECO:0000313" key="4">
    <source>
        <dbReference type="WBParaSite" id="HPBE_0001412701-mRNA-1"/>
    </source>
</evidence>
<feature type="compositionally biased region" description="Polar residues" evidence="1">
    <location>
        <begin position="71"/>
        <end position="82"/>
    </location>
</feature>